<dbReference type="RefSeq" id="WP_014203863.1">
    <property type="nucleotide sequence ID" value="NC_016600.1"/>
</dbReference>
<evidence type="ECO:0000313" key="2">
    <source>
        <dbReference type="EMBL" id="AEA28974.1"/>
    </source>
</evidence>
<name>F2L701_PSEUX</name>
<sequence length="166" mass="17617">MPRLHIPQVAGVAGGVGTSTIATALRAEDCGIYRGGAPVDVMVCRSTLYSAGCAQRAITAAPRPPVLAVVSDTPAGVGPNTRSRLRMTEPHVQGIVVVPFVSEWRDTDAPYEQARDVLATDGARHLRAFTDAVEHLVEYLVSAQERAASTRNSPPPFASLHHPAFP</sequence>
<accession>F2L701</accession>
<proteinExistence type="predicted"/>
<keyword evidence="2" id="KW-0614">Plasmid</keyword>
<evidence type="ECO:0000256" key="1">
    <source>
        <dbReference type="SAM" id="MobiDB-lite"/>
    </source>
</evidence>
<geneLocation type="plasmid" evidence="2">
    <name>pPSED02</name>
</geneLocation>
<protein>
    <submittedName>
        <fullName evidence="2">Uncharacterized protein</fullName>
    </submittedName>
</protein>
<gene>
    <name evidence="2" type="ORF">Psed_6906</name>
</gene>
<dbReference type="EMBL" id="CP002596">
    <property type="protein sequence ID" value="AEA28974.1"/>
    <property type="molecule type" value="Genomic_DNA"/>
</dbReference>
<feature type="region of interest" description="Disordered" evidence="1">
    <location>
        <begin position="147"/>
        <end position="166"/>
    </location>
</feature>
<organism evidence="2">
    <name type="scientific">Pseudonocardia dioxanivorans (strain ATCC 55486 / DSM 44775 / JCM 13855 / CB1190)</name>
    <dbReference type="NCBI Taxonomy" id="675635"/>
    <lineage>
        <taxon>Bacteria</taxon>
        <taxon>Bacillati</taxon>
        <taxon>Actinomycetota</taxon>
        <taxon>Actinomycetes</taxon>
        <taxon>Pseudonocardiales</taxon>
        <taxon>Pseudonocardiaceae</taxon>
        <taxon>Pseudonocardia</taxon>
    </lineage>
</organism>
<reference evidence="2" key="1">
    <citation type="journal article" date="2011" name="J. Bacteriol.">
        <title>Genome sequence of the 1,4-dioxane-degrading Pseudonocardia dioxanivorans strain CB1190.</title>
        <authorList>
            <person name="Sales C.M."/>
            <person name="Mahendra S."/>
            <person name="Grostern A."/>
            <person name="Parales R.E."/>
            <person name="Goodwin L.A."/>
            <person name="Woyke T."/>
            <person name="Nolan M."/>
            <person name="Lapidus A."/>
            <person name="Chertkov O."/>
            <person name="Ovchinnikova G."/>
            <person name="Sczyrba A."/>
            <person name="Alvarez-Cohen L."/>
        </authorList>
    </citation>
    <scope>NUCLEOTIDE SEQUENCE</scope>
    <source>
        <strain evidence="2">CB1190</strain>
        <plasmid evidence="2">pPSED02</plasmid>
    </source>
</reference>
<dbReference type="AlphaFoldDB" id="F2L701"/>